<dbReference type="InterPro" id="IPR013434">
    <property type="entry name" value="CHP02611"/>
</dbReference>
<dbReference type="EMBL" id="JAAOIV010000011">
    <property type="protein sequence ID" value="NHN56946.1"/>
    <property type="molecule type" value="Genomic_DNA"/>
</dbReference>
<accession>A0A967B191</accession>
<sequence>MPDHTQDQSQERESLRPTSHRWAWRRKLHGHFLPNQIYRIGVAIVGAAVTIGGLIAVPAPGPGWLIVFVGLGILATEFVWAARLLRWGRGKLHAWNMWLKRQPWWVTGLVGLGTFALVLGIFWVMLSLTGVPGFAPEPVAGWLDAVPGIDR</sequence>
<proteinExistence type="predicted"/>
<dbReference type="InterPro" id="IPR019099">
    <property type="entry name" value="Uncharacterised_PGPGW_TM"/>
</dbReference>
<gene>
    <name evidence="2" type="ORF">G9U51_14330</name>
</gene>
<feature type="transmembrane region" description="Helical" evidence="1">
    <location>
        <begin position="37"/>
        <end position="57"/>
    </location>
</feature>
<comment type="caution">
    <text evidence="2">The sequence shown here is derived from an EMBL/GenBank/DDBJ whole genome shotgun (WGS) entry which is preliminary data.</text>
</comment>
<keyword evidence="1" id="KW-0812">Transmembrane</keyword>
<dbReference type="Proteomes" id="UP000744769">
    <property type="component" value="Unassembled WGS sequence"/>
</dbReference>
<keyword evidence="1" id="KW-0472">Membrane</keyword>
<name>A0A967B191_9MICO</name>
<evidence type="ECO:0000313" key="3">
    <source>
        <dbReference type="Proteomes" id="UP000744769"/>
    </source>
</evidence>
<dbReference type="Pfam" id="PF09656">
    <property type="entry name" value="PGPGW"/>
    <property type="match status" value="1"/>
</dbReference>
<reference evidence="2" key="1">
    <citation type="submission" date="2020-03" db="EMBL/GenBank/DDBJ databases">
        <title>Draft sequencing of Calidifontibacter sp. DB0510.</title>
        <authorList>
            <person name="Kim D.-U."/>
        </authorList>
    </citation>
    <scope>NUCLEOTIDE SEQUENCE</scope>
    <source>
        <strain evidence="2">DB0510</strain>
    </source>
</reference>
<keyword evidence="3" id="KW-1185">Reference proteome</keyword>
<dbReference type="NCBIfam" id="TIGR02611">
    <property type="entry name" value="TIGR02611 family protein"/>
    <property type="match status" value="1"/>
</dbReference>
<evidence type="ECO:0000256" key="1">
    <source>
        <dbReference type="SAM" id="Phobius"/>
    </source>
</evidence>
<keyword evidence="1" id="KW-1133">Transmembrane helix</keyword>
<feature type="transmembrane region" description="Helical" evidence="1">
    <location>
        <begin position="103"/>
        <end position="126"/>
    </location>
</feature>
<evidence type="ECO:0000313" key="2">
    <source>
        <dbReference type="EMBL" id="NHN56946.1"/>
    </source>
</evidence>
<feature type="transmembrane region" description="Helical" evidence="1">
    <location>
        <begin position="63"/>
        <end position="82"/>
    </location>
</feature>
<organism evidence="2 3">
    <name type="scientific">Metallococcus carri</name>
    <dbReference type="NCBI Taxonomy" id="1656884"/>
    <lineage>
        <taxon>Bacteria</taxon>
        <taxon>Bacillati</taxon>
        <taxon>Actinomycetota</taxon>
        <taxon>Actinomycetes</taxon>
        <taxon>Micrococcales</taxon>
        <taxon>Dermacoccaceae</taxon>
        <taxon>Metallococcus</taxon>
    </lineage>
</organism>
<dbReference type="AlphaFoldDB" id="A0A967B191"/>
<protein>
    <submittedName>
        <fullName evidence="2">TIGR02611 family protein</fullName>
    </submittedName>
</protein>